<evidence type="ECO:0000313" key="3">
    <source>
        <dbReference type="Proteomes" id="UP001458880"/>
    </source>
</evidence>
<dbReference type="EMBL" id="JASPKY010000014">
    <property type="protein sequence ID" value="KAK9753385.1"/>
    <property type="molecule type" value="Genomic_DNA"/>
</dbReference>
<reference evidence="2 3" key="1">
    <citation type="journal article" date="2024" name="BMC Genomics">
        <title>De novo assembly and annotation of Popillia japonica's genome with initial clues to its potential as an invasive pest.</title>
        <authorList>
            <person name="Cucini C."/>
            <person name="Boschi S."/>
            <person name="Funari R."/>
            <person name="Cardaioli E."/>
            <person name="Iannotti N."/>
            <person name="Marturano G."/>
            <person name="Paoli F."/>
            <person name="Bruttini M."/>
            <person name="Carapelli A."/>
            <person name="Frati F."/>
            <person name="Nardi F."/>
        </authorList>
    </citation>
    <scope>NUCLEOTIDE SEQUENCE [LARGE SCALE GENOMIC DNA]</scope>
    <source>
        <strain evidence="2">DMR45628</strain>
    </source>
</reference>
<dbReference type="PANTHER" id="PTHR15682">
    <property type="entry name" value="UNHEALTHY RIBOSOME BIOGENESIS PROTEIN 2 HOMOLOG"/>
    <property type="match status" value="1"/>
</dbReference>
<keyword evidence="3" id="KW-1185">Reference proteome</keyword>
<comment type="caution">
    <text evidence="2">The sequence shown here is derived from an EMBL/GenBank/DDBJ whole genome shotgun (WGS) entry which is preliminary data.</text>
</comment>
<name>A0AAW1N0H4_POPJA</name>
<feature type="domain" description="Nucleolar 27S pre-rRNA processing Urb2/Npa2 C-terminal" evidence="1">
    <location>
        <begin position="1123"/>
        <end position="1314"/>
    </location>
</feature>
<dbReference type="PANTHER" id="PTHR15682:SF2">
    <property type="entry name" value="UNHEALTHY RIBOSOME BIOGENESIS PROTEIN 2 HOMOLOG"/>
    <property type="match status" value="1"/>
</dbReference>
<dbReference type="Proteomes" id="UP001458880">
    <property type="component" value="Unassembled WGS sequence"/>
</dbReference>
<evidence type="ECO:0000259" key="1">
    <source>
        <dbReference type="Pfam" id="PF10441"/>
    </source>
</evidence>
<dbReference type="InterPro" id="IPR052609">
    <property type="entry name" value="Ribosome_Biogenesis_Reg"/>
</dbReference>
<organism evidence="2 3">
    <name type="scientific">Popillia japonica</name>
    <name type="common">Japanese beetle</name>
    <dbReference type="NCBI Taxonomy" id="7064"/>
    <lineage>
        <taxon>Eukaryota</taxon>
        <taxon>Metazoa</taxon>
        <taxon>Ecdysozoa</taxon>
        <taxon>Arthropoda</taxon>
        <taxon>Hexapoda</taxon>
        <taxon>Insecta</taxon>
        <taxon>Pterygota</taxon>
        <taxon>Neoptera</taxon>
        <taxon>Endopterygota</taxon>
        <taxon>Coleoptera</taxon>
        <taxon>Polyphaga</taxon>
        <taxon>Scarabaeiformia</taxon>
        <taxon>Scarabaeidae</taxon>
        <taxon>Rutelinae</taxon>
        <taxon>Popillia</taxon>
    </lineage>
</organism>
<dbReference type="GO" id="GO:0005730">
    <property type="term" value="C:nucleolus"/>
    <property type="evidence" value="ECO:0007669"/>
    <property type="project" value="TreeGrafter"/>
</dbReference>
<dbReference type="Pfam" id="PF10441">
    <property type="entry name" value="Urb2"/>
    <property type="match status" value="1"/>
</dbReference>
<dbReference type="InterPro" id="IPR018849">
    <property type="entry name" value="Urb2/Npa2_C"/>
</dbReference>
<protein>
    <submittedName>
        <fullName evidence="2">Urb2/Npa2 family</fullName>
    </submittedName>
</protein>
<sequence>MALAKELVEVLSREEQPLQKRLKLADYVFTSHNISLESKETHLLNWITNITSSNTDAWKLFKQWLTSEHFRNLNRIDLPQNCVKRIYEAVWEKLHEDDSESVSFAIHSSLALLNNSIFHEYFKSNWRNYFQFIAKLVEKIKDADTFLEVLKNENVFNKIQHITKKFYKYFFDLLLPAFAEADLKFHDNNIFIEICSWIQKHTLRKNFTQCEQYLQQFYENNEDSSSDSLLKHFVKSFVNLCNTSINISVNVLRIYFNSLCSEYKNHPIFIYKFSVVLFQIIGFDISEKFNIEVSEKLKCNIEFEKSLAIALPIFDLLSCFKIELDLKIGEVSFSQLIQTLILITINVSESPNKLSLKIIYFCIDIDPLVVDSVISKILQYLMLKKNNCKVEYIELLTVIFNVFVKLHRIQNLISKMFPVLKESSDENAGVTNDTSLCADGSPVDVEHCIENIFPVEVLHCFSDCITHLASWQIMNLFKTFLYHLKLCVDDNQLCNIKDGSKLIYIEAIGLFLCEFLCSVRVVEHTVPDLVVNKFIKSMDELKSILSKFGNNLIIMEHNHALMRTFLNISYTWGELYIILSYYSTNVDLRLTEIQKQGEPLPNLSYIHSYLTAAQWSLISERINNFGKTPCKKLMQNLYIQHIKAVFLFENIVHEEMIITLINNFMLSLDDLWDCVVMDSFILNSIASKMQSSQILTLVNVIIDNLSDAENVKKILPKAVNCEIMLKYLVFSTLERINKVMKPKRITDSQLLSIKVFSKFNDIIYSESDQYDLLDKLVDVFNEEKVNKPHEYALKVNNEKLLNYLKLLTKLPVLYTPDSFRTGTGLYLLAVLNDLKSCNKYTDNKMCVELLELTLIGILRVTPKRFAKSVMKLNIITRYLINNMHNYKEAFAYCIEGLYSHNSFIDEIQHISTYLMDNIVLNEKYVYCLTILLSSMMRYKKGKQSSENKNIVSEAILQISIQLVDLLVSHKIQSLTLYALTLKIYLSANQDISRHINELEGYLDKALNVTTEDTYHGGILFLSTILHYKSKFKIVEDDFTLKIWNKYKDAQVTNEVLEERGKLLVLVFEHISNESFTNITADLLKSTEISRCYENDKFANYIDIWNSILPCNFNQIKSSIWLQTLQTLQESLIRTLNENDSILVQRKIIELEIRLTQTVHIQLNIALLDTILLITYQCISLRFLEIGNLYIKLLDVLLRYRKPLLTDILPSFLQQYRMLLQYLCEKSDSNSCDISIVPLEKSAHNFEMLTKNLQYETISLIPEIKIHIDNCVYSLLELCDQHAISYLMRVLSTASTEIFKFMYDNYNKYYRYKGKV</sequence>
<dbReference type="GO" id="GO:0042254">
    <property type="term" value="P:ribosome biogenesis"/>
    <property type="evidence" value="ECO:0007669"/>
    <property type="project" value="TreeGrafter"/>
</dbReference>
<proteinExistence type="predicted"/>
<accession>A0AAW1N0H4</accession>
<evidence type="ECO:0000313" key="2">
    <source>
        <dbReference type="EMBL" id="KAK9753385.1"/>
    </source>
</evidence>
<gene>
    <name evidence="2" type="ORF">QE152_g3544</name>
</gene>